<dbReference type="Gene3D" id="2.20.25.10">
    <property type="match status" value="1"/>
</dbReference>
<keyword evidence="3" id="KW-1185">Reference proteome</keyword>
<dbReference type="FunFam" id="2.20.25.10:FF:000002">
    <property type="entry name" value="UPF0434 protein YcaR"/>
    <property type="match status" value="1"/>
</dbReference>
<sequence length="65" mass="7283">MSIDKTTLAILACPKCKGKLTYYTEKDELVCRGERLAYPIDENIPVLLADKARELSAQELEKVPS</sequence>
<dbReference type="Proteomes" id="UP000288058">
    <property type="component" value="Unassembled WGS sequence"/>
</dbReference>
<protein>
    <recommendedName>
        <fullName evidence="1">UPF0434 protein CWI78_01805</fullName>
    </recommendedName>
</protein>
<dbReference type="EMBL" id="PIQC01000001">
    <property type="protein sequence ID" value="RUO73202.1"/>
    <property type="molecule type" value="Genomic_DNA"/>
</dbReference>
<organism evidence="2 3">
    <name type="scientific">Idiomarina ramblicola</name>
    <dbReference type="NCBI Taxonomy" id="263724"/>
    <lineage>
        <taxon>Bacteria</taxon>
        <taxon>Pseudomonadati</taxon>
        <taxon>Pseudomonadota</taxon>
        <taxon>Gammaproteobacteria</taxon>
        <taxon>Alteromonadales</taxon>
        <taxon>Idiomarinaceae</taxon>
        <taxon>Idiomarina</taxon>
    </lineage>
</organism>
<name>A0A432Z5M7_9GAMM</name>
<dbReference type="Pfam" id="PF03966">
    <property type="entry name" value="Trm112p"/>
    <property type="match status" value="1"/>
</dbReference>
<dbReference type="PANTHER" id="PTHR33505:SF4">
    <property type="entry name" value="PROTEIN PREY, MITOCHONDRIAL"/>
    <property type="match status" value="1"/>
</dbReference>
<evidence type="ECO:0000313" key="3">
    <source>
        <dbReference type="Proteomes" id="UP000288058"/>
    </source>
</evidence>
<proteinExistence type="inferred from homology"/>
<comment type="caution">
    <text evidence="2">The sequence shown here is derived from an EMBL/GenBank/DDBJ whole genome shotgun (WGS) entry which is preliminary data.</text>
</comment>
<comment type="similarity">
    <text evidence="1">Belongs to the UPF0434 family.</text>
</comment>
<dbReference type="SUPFAM" id="SSF158997">
    <property type="entry name" value="Trm112p-like"/>
    <property type="match status" value="1"/>
</dbReference>
<dbReference type="InterPro" id="IPR005651">
    <property type="entry name" value="Trm112-like"/>
</dbReference>
<dbReference type="AlphaFoldDB" id="A0A432Z5M7"/>
<gene>
    <name evidence="2" type="ORF">CWI78_01805</name>
</gene>
<dbReference type="OrthoDB" id="9812205at2"/>
<evidence type="ECO:0000313" key="2">
    <source>
        <dbReference type="EMBL" id="RUO73202.1"/>
    </source>
</evidence>
<accession>A0A432Z5M7</accession>
<evidence type="ECO:0000256" key="1">
    <source>
        <dbReference type="HAMAP-Rule" id="MF_01187"/>
    </source>
</evidence>
<dbReference type="HAMAP" id="MF_01187">
    <property type="entry name" value="UPF0434"/>
    <property type="match status" value="1"/>
</dbReference>
<reference evidence="3" key="1">
    <citation type="journal article" date="2018" name="Front. Microbiol.">
        <title>Genome-Based Analysis Reveals the Taxonomy and Diversity of the Family Idiomarinaceae.</title>
        <authorList>
            <person name="Liu Y."/>
            <person name="Lai Q."/>
            <person name="Shao Z."/>
        </authorList>
    </citation>
    <scope>NUCLEOTIDE SEQUENCE [LARGE SCALE GENOMIC DNA]</scope>
    <source>
        <strain evidence="3">R22</strain>
    </source>
</reference>
<dbReference type="GO" id="GO:0005829">
    <property type="term" value="C:cytosol"/>
    <property type="evidence" value="ECO:0007669"/>
    <property type="project" value="TreeGrafter"/>
</dbReference>
<dbReference type="PANTHER" id="PTHR33505">
    <property type="entry name" value="ZGC:162634"/>
    <property type="match status" value="1"/>
</dbReference>
<dbReference type="RefSeq" id="WP_126779688.1">
    <property type="nucleotide sequence ID" value="NZ_PIQC01000001.1"/>
</dbReference>